<dbReference type="GO" id="GO:0102521">
    <property type="term" value="F:tRNA-4-demethylwyosine synthase activity"/>
    <property type="evidence" value="ECO:0007669"/>
    <property type="project" value="UniProtKB-EC"/>
</dbReference>
<keyword evidence="19" id="KW-1185">Reference proteome</keyword>
<dbReference type="InterPro" id="IPR013785">
    <property type="entry name" value="Aldolase_TIM"/>
</dbReference>
<feature type="domain" description="Flavodoxin-like" evidence="14">
    <location>
        <begin position="133"/>
        <end position="289"/>
    </location>
</feature>
<comment type="pathway">
    <text evidence="2">tRNA modification; wybutosine-tRNA(Phe) biosynthesis.</text>
</comment>
<gene>
    <name evidence="16" type="ORF">POVWA1_030770</name>
    <name evidence="17" type="ORF">POVWA2_030360</name>
</gene>
<dbReference type="SFLD" id="SFLDG01071">
    <property type="entry name" value="tRNA_wybutosine-synthesizing"/>
    <property type="match status" value="1"/>
</dbReference>
<dbReference type="InterPro" id="IPR058240">
    <property type="entry name" value="rSAM_sf"/>
</dbReference>
<dbReference type="Proteomes" id="UP000078550">
    <property type="component" value="Unassembled WGS sequence"/>
</dbReference>
<protein>
    <recommendedName>
        <fullName evidence="4">tRNA 4-demethylwyosine synthase (AdoMet-dependent)</fullName>
        <ecNumber evidence="4">4.1.3.44</ecNumber>
    </recommendedName>
</protein>
<dbReference type="Gene3D" id="3.40.50.360">
    <property type="match status" value="1"/>
</dbReference>
<dbReference type="GO" id="GO:0010181">
    <property type="term" value="F:FMN binding"/>
    <property type="evidence" value="ECO:0007669"/>
    <property type="project" value="InterPro"/>
</dbReference>
<reference evidence="18" key="1">
    <citation type="submission" date="2016-05" db="EMBL/GenBank/DDBJ databases">
        <authorList>
            <person name="Naeem Raeece"/>
        </authorList>
    </citation>
    <scope>NUCLEOTIDE SEQUENCE [LARGE SCALE GENOMIC DNA]</scope>
</reference>
<keyword evidence="7" id="KW-0819">tRNA processing</keyword>
<keyword evidence="8" id="KW-0479">Metal-binding</keyword>
<evidence type="ECO:0000256" key="1">
    <source>
        <dbReference type="ARBA" id="ARBA00001966"/>
    </source>
</evidence>
<dbReference type="EMBL" id="FLRD01000088">
    <property type="protein sequence ID" value="SBT36096.1"/>
    <property type="molecule type" value="Genomic_DNA"/>
</dbReference>
<evidence type="ECO:0000256" key="9">
    <source>
        <dbReference type="ARBA" id="ARBA00023004"/>
    </source>
</evidence>
<proteinExistence type="inferred from homology"/>
<evidence type="ECO:0000313" key="18">
    <source>
        <dbReference type="Proteomes" id="UP000078550"/>
    </source>
</evidence>
<dbReference type="PROSITE" id="PS50902">
    <property type="entry name" value="FLAVODOXIN_LIKE"/>
    <property type="match status" value="1"/>
</dbReference>
<dbReference type="Proteomes" id="UP000078555">
    <property type="component" value="Unassembled WGS sequence"/>
</dbReference>
<keyword evidence="11" id="KW-0456">Lyase</keyword>
<dbReference type="Pfam" id="PF08608">
    <property type="entry name" value="Wyosine_form"/>
    <property type="match status" value="1"/>
</dbReference>
<evidence type="ECO:0000256" key="5">
    <source>
        <dbReference type="ARBA" id="ARBA00022485"/>
    </source>
</evidence>
<dbReference type="Gene3D" id="3.20.20.70">
    <property type="entry name" value="Aldolase class I"/>
    <property type="match status" value="1"/>
</dbReference>
<accession>A0A1A8YXX6</accession>
<feature type="region of interest" description="Disordered" evidence="13">
    <location>
        <begin position="373"/>
        <end position="392"/>
    </location>
</feature>
<dbReference type="InterPro" id="IPR013917">
    <property type="entry name" value="tRNA_wybutosine-synth"/>
</dbReference>
<dbReference type="SFLD" id="SFLDF00284">
    <property type="entry name" value="tRNA_wybutosine-synthesizing"/>
    <property type="match status" value="1"/>
</dbReference>
<reference evidence="19" key="2">
    <citation type="submission" date="2016-05" db="EMBL/GenBank/DDBJ databases">
        <authorList>
            <person name="Naeem R."/>
        </authorList>
    </citation>
    <scope>NUCLEOTIDE SEQUENCE [LARGE SCALE GENOMIC DNA]</scope>
</reference>
<dbReference type="InterPro" id="IPR007197">
    <property type="entry name" value="rSAM"/>
</dbReference>
<evidence type="ECO:0000256" key="11">
    <source>
        <dbReference type="ARBA" id="ARBA00023239"/>
    </source>
</evidence>
<dbReference type="GO" id="GO:0046872">
    <property type="term" value="F:metal ion binding"/>
    <property type="evidence" value="ECO:0007669"/>
    <property type="project" value="UniProtKB-KW"/>
</dbReference>
<evidence type="ECO:0000256" key="8">
    <source>
        <dbReference type="ARBA" id="ARBA00022723"/>
    </source>
</evidence>
<keyword evidence="5" id="KW-0004">4Fe-4S</keyword>
<name>A0A1A8YXX6_PLAOA</name>
<dbReference type="InterPro" id="IPR029039">
    <property type="entry name" value="Flavoprotein-like_sf"/>
</dbReference>
<comment type="catalytic activity">
    <reaction evidence="12">
        <text>N(1)-methylguanosine(37) in tRNA(Phe) + pyruvate + S-adenosyl-L-methionine = 4-demethylwyosine(37) in tRNA(Phe) + 5'-deoxyadenosine + L-methionine + CO2 + H2O</text>
        <dbReference type="Rhea" id="RHEA:36347"/>
        <dbReference type="Rhea" id="RHEA-COMP:10164"/>
        <dbReference type="Rhea" id="RHEA-COMP:10165"/>
        <dbReference type="ChEBI" id="CHEBI:15361"/>
        <dbReference type="ChEBI" id="CHEBI:15377"/>
        <dbReference type="ChEBI" id="CHEBI:16526"/>
        <dbReference type="ChEBI" id="CHEBI:17319"/>
        <dbReference type="ChEBI" id="CHEBI:57844"/>
        <dbReference type="ChEBI" id="CHEBI:59789"/>
        <dbReference type="ChEBI" id="CHEBI:64315"/>
        <dbReference type="ChEBI" id="CHEBI:73542"/>
        <dbReference type="EC" id="4.1.3.44"/>
    </reaction>
</comment>
<evidence type="ECO:0000256" key="4">
    <source>
        <dbReference type="ARBA" id="ARBA00012821"/>
    </source>
</evidence>
<evidence type="ECO:0000256" key="12">
    <source>
        <dbReference type="ARBA" id="ARBA00049466"/>
    </source>
</evidence>
<evidence type="ECO:0000259" key="15">
    <source>
        <dbReference type="PROSITE" id="PS51918"/>
    </source>
</evidence>
<dbReference type="EMBL" id="FLRE01000117">
    <property type="protein sequence ID" value="SBT36461.1"/>
    <property type="molecule type" value="Genomic_DNA"/>
</dbReference>
<evidence type="ECO:0000313" key="19">
    <source>
        <dbReference type="Proteomes" id="UP000078555"/>
    </source>
</evidence>
<evidence type="ECO:0000313" key="17">
    <source>
        <dbReference type="EMBL" id="SBT36461.1"/>
    </source>
</evidence>
<dbReference type="GO" id="GO:0031591">
    <property type="term" value="P:wybutosine biosynthetic process"/>
    <property type="evidence" value="ECO:0007669"/>
    <property type="project" value="TreeGrafter"/>
</dbReference>
<evidence type="ECO:0000256" key="3">
    <source>
        <dbReference type="ARBA" id="ARBA00010115"/>
    </source>
</evidence>
<feature type="domain" description="Radical SAM core" evidence="15">
    <location>
        <begin position="454"/>
        <end position="702"/>
    </location>
</feature>
<dbReference type="SUPFAM" id="SSF102114">
    <property type="entry name" value="Radical SAM enzymes"/>
    <property type="match status" value="1"/>
</dbReference>
<dbReference type="UniPathway" id="UPA00375"/>
<dbReference type="SFLD" id="SFLDS00029">
    <property type="entry name" value="Radical_SAM"/>
    <property type="match status" value="1"/>
</dbReference>
<dbReference type="SUPFAM" id="SSF52218">
    <property type="entry name" value="Flavoproteins"/>
    <property type="match status" value="1"/>
</dbReference>
<dbReference type="Pfam" id="PF00258">
    <property type="entry name" value="Flavodoxin_1"/>
    <property type="match status" value="1"/>
</dbReference>
<dbReference type="EC" id="4.1.3.44" evidence="4"/>
<dbReference type="GO" id="GO:0051539">
    <property type="term" value="F:4 iron, 4 sulfur cluster binding"/>
    <property type="evidence" value="ECO:0007669"/>
    <property type="project" value="UniProtKB-KW"/>
</dbReference>
<dbReference type="CDD" id="cd01335">
    <property type="entry name" value="Radical_SAM"/>
    <property type="match status" value="1"/>
</dbReference>
<dbReference type="AlphaFoldDB" id="A0A1A8YXX6"/>
<evidence type="ECO:0000256" key="6">
    <source>
        <dbReference type="ARBA" id="ARBA00022691"/>
    </source>
</evidence>
<evidence type="ECO:0000256" key="13">
    <source>
        <dbReference type="SAM" id="MobiDB-lite"/>
    </source>
</evidence>
<dbReference type="InterPro" id="IPR008254">
    <property type="entry name" value="Flavodoxin/NO_synth"/>
</dbReference>
<evidence type="ECO:0000256" key="10">
    <source>
        <dbReference type="ARBA" id="ARBA00023014"/>
    </source>
</evidence>
<keyword evidence="6" id="KW-0949">S-adenosyl-L-methionine</keyword>
<evidence type="ECO:0000256" key="2">
    <source>
        <dbReference type="ARBA" id="ARBA00004797"/>
    </source>
</evidence>
<evidence type="ECO:0000256" key="7">
    <source>
        <dbReference type="ARBA" id="ARBA00022694"/>
    </source>
</evidence>
<evidence type="ECO:0000259" key="14">
    <source>
        <dbReference type="PROSITE" id="PS50902"/>
    </source>
</evidence>
<dbReference type="Pfam" id="PF04055">
    <property type="entry name" value="Radical_SAM"/>
    <property type="match status" value="1"/>
</dbReference>
<reference evidence="17" key="3">
    <citation type="submission" date="2016-05" db="EMBL/GenBank/DDBJ databases">
        <authorList>
            <person name="Lavstsen T."/>
            <person name="Jespersen J.S."/>
        </authorList>
    </citation>
    <scope>NUCLEOTIDE SEQUENCE [LARGE SCALE GENOMIC DNA]</scope>
</reference>
<sequence length="804" mass="92896">MMEEKRLEHYPSLRSFQMFSIRKRAKINLKVIYGSESGGTYKKAKEFLNELVEFFREIGSFFKDINRISLCGDNTDGESTNGYLIDTSELGSRLVAYFKSYLVEKEKNKTGLSMESRGKRSSGGRTNGETQYLDIFKNGRTISNEGFSNCVDILIENSISTVHVDFTSGNEFDSYSFFENSQEYDLNILLLLLSTCNYGSFPKNCYKIEEILRDLLNDFRVGKNYLENVFYSCVGFGNKEYGSKYFCVPIKECDKILTSLGAHKLYKTVKLCDEEDNDVTLLEWKSSLFKTLSLSLFFYHFDFTKLRSNYVQYAMKKVYNSLKYYCSFFREKDERDSISNGEEVLSEVDAPFREEVDGAISPNVHLDENKKETIPTSDTDEIGSRRGETHNCGSGDEVEDILIDTPKDMLTMNQREKLTKEGYKIIGSHSAVKLCRWTKSQLRGRGGCYKHTFYGINSYQCMETTPSLACANKCVFCWRHHKNPVGTQWKWHKDDANMIVDEAIKKHRGMIKELKGVYGIITERFENAMNVKHCALSLVGEPIMYPDINQLIDELHKRNISTFLVTNAQFPSELKKLHKVTQLYISIDGPNRDALKNIDRPLFKDFWERYIKCIKILKKRKERTVFRFTLVKEYNMMCDEILSYAKLVEYGFPDFIEIKAVTYCGSSEGYKLTMKNIPWHEEVFNFAHHLINCKSSITDAYDIACEHKHSCSILIAKKIFKINNKWHTWINYENFQLLVKQGKDFTSTDYCAETPHWAVLGAQECGFNPSDKRVYTKGRNKNRNPDETQGGSPVVVAPTYVAPT</sequence>
<dbReference type="PROSITE" id="PS51918">
    <property type="entry name" value="RADICAL_SAM"/>
    <property type="match status" value="1"/>
</dbReference>
<evidence type="ECO:0000313" key="16">
    <source>
        <dbReference type="EMBL" id="SBT36096.1"/>
    </source>
</evidence>
<keyword evidence="10" id="KW-0411">Iron-sulfur</keyword>
<organism evidence="17 18">
    <name type="scientific">Plasmodium ovale wallikeri</name>
    <dbReference type="NCBI Taxonomy" id="864142"/>
    <lineage>
        <taxon>Eukaryota</taxon>
        <taxon>Sar</taxon>
        <taxon>Alveolata</taxon>
        <taxon>Apicomplexa</taxon>
        <taxon>Aconoidasida</taxon>
        <taxon>Haemosporida</taxon>
        <taxon>Plasmodiidae</taxon>
        <taxon>Plasmodium</taxon>
        <taxon>Plasmodium (Plasmodium)</taxon>
    </lineage>
</organism>
<dbReference type="PANTHER" id="PTHR13930">
    <property type="entry name" value="S-ADENOSYL-L-METHIONINE-DEPENDENT TRNA 4-DEMETHYLWYOSINE SYNTHASE"/>
    <property type="match status" value="1"/>
</dbReference>
<comment type="similarity">
    <text evidence="3">Belongs to the TYW1 family.</text>
</comment>
<comment type="cofactor">
    <cofactor evidence="1">
        <name>[4Fe-4S] cluster</name>
        <dbReference type="ChEBI" id="CHEBI:49883"/>
    </cofactor>
</comment>
<dbReference type="PANTHER" id="PTHR13930:SF0">
    <property type="entry name" value="S-ADENOSYL-L-METHIONINE-DEPENDENT TRNA 4-DEMETHYLWYOSINE SYNTHASE TYW1-RELATED"/>
    <property type="match status" value="1"/>
</dbReference>
<keyword evidence="9" id="KW-0408">Iron</keyword>
<dbReference type="InterPro" id="IPR034556">
    <property type="entry name" value="tRNA_wybutosine-synthase"/>
</dbReference>